<reference evidence="3" key="1">
    <citation type="submission" date="2017-02" db="UniProtKB">
        <authorList>
            <consortium name="WormBaseParasite"/>
        </authorList>
    </citation>
    <scope>IDENTIFICATION</scope>
</reference>
<dbReference type="Gene3D" id="1.20.1270.60">
    <property type="entry name" value="Arfaptin homology (AH) domain/BAR domain"/>
    <property type="match status" value="1"/>
</dbReference>
<evidence type="ECO:0000256" key="1">
    <source>
        <dbReference type="SAM" id="Coils"/>
    </source>
</evidence>
<sequence length="364" mass="41740">MAFSVNSNKLLEGLNNMTTASLLIKKQAECQIKAFNCLSKWAANNDNAAIKDVVIKSNDIFKIFGDKLIQLASEQEAFIKELKKIEQTETSIKCAEKKLERSLEKEKKYEKEIKKYSRSSSSSFFKTKKQTDLGLLNHDLKTAKHATYNARKELSNIRAEMEVVKMFRFRKGMERMCVAWRNFSNDISSIFTCQQELIEMVPAVSTEDVREMLYEEAYLTKSIVDDLKKKLNYHDDIGDVNRVEKEDSTREIPYLIKNDEALIRSSSTTVSSDFENKLLRICTNPEKLSYDSDYSSSKSLEICTQKSGKSPIATHDKEGSYENLYPLLPPNPYKNDKEFGGKNYILSNSNNSAIMDTFLIRQSI</sequence>
<name>A0A0N5C2F0_STREA</name>
<proteinExistence type="predicted"/>
<dbReference type="InterPro" id="IPR027267">
    <property type="entry name" value="AH/BAR_dom_sf"/>
</dbReference>
<keyword evidence="1" id="KW-0175">Coiled coil</keyword>
<dbReference type="STRING" id="174720.A0A0N5C2F0"/>
<feature type="coiled-coil region" evidence="1">
    <location>
        <begin position="85"/>
        <end position="119"/>
    </location>
</feature>
<evidence type="ECO:0000313" key="3">
    <source>
        <dbReference type="WBParaSite" id="SPAL_0001216000.1"/>
    </source>
</evidence>
<evidence type="ECO:0000313" key="2">
    <source>
        <dbReference type="Proteomes" id="UP000046392"/>
    </source>
</evidence>
<keyword evidence="2" id="KW-1185">Reference proteome</keyword>
<dbReference type="AlphaFoldDB" id="A0A0N5C2F0"/>
<dbReference type="Proteomes" id="UP000046392">
    <property type="component" value="Unplaced"/>
</dbReference>
<organism evidence="2 3">
    <name type="scientific">Strongyloides papillosus</name>
    <name type="common">Intestinal threadworm</name>
    <dbReference type="NCBI Taxonomy" id="174720"/>
    <lineage>
        <taxon>Eukaryota</taxon>
        <taxon>Metazoa</taxon>
        <taxon>Ecdysozoa</taxon>
        <taxon>Nematoda</taxon>
        <taxon>Chromadorea</taxon>
        <taxon>Rhabditida</taxon>
        <taxon>Tylenchina</taxon>
        <taxon>Panagrolaimomorpha</taxon>
        <taxon>Strongyloidoidea</taxon>
        <taxon>Strongyloididae</taxon>
        <taxon>Strongyloides</taxon>
    </lineage>
</organism>
<protein>
    <submittedName>
        <fullName evidence="3">Protein of centriole 5</fullName>
    </submittedName>
</protein>
<accession>A0A0N5C2F0</accession>
<dbReference type="WBParaSite" id="SPAL_0001216000.1">
    <property type="protein sequence ID" value="SPAL_0001216000.1"/>
    <property type="gene ID" value="SPAL_0001216000"/>
</dbReference>